<evidence type="ECO:0000313" key="2">
    <source>
        <dbReference type="Proteomes" id="UP000827976"/>
    </source>
</evidence>
<proteinExistence type="predicted"/>
<keyword evidence="2" id="KW-1185">Reference proteome</keyword>
<dbReference type="EMBL" id="CM037017">
    <property type="protein sequence ID" value="KAH7676517.1"/>
    <property type="molecule type" value="Genomic_DNA"/>
</dbReference>
<name>A0ACB7VPX9_DIOAL</name>
<organism evidence="1 2">
    <name type="scientific">Dioscorea alata</name>
    <name type="common">Purple yam</name>
    <dbReference type="NCBI Taxonomy" id="55571"/>
    <lineage>
        <taxon>Eukaryota</taxon>
        <taxon>Viridiplantae</taxon>
        <taxon>Streptophyta</taxon>
        <taxon>Embryophyta</taxon>
        <taxon>Tracheophyta</taxon>
        <taxon>Spermatophyta</taxon>
        <taxon>Magnoliopsida</taxon>
        <taxon>Liliopsida</taxon>
        <taxon>Dioscoreales</taxon>
        <taxon>Dioscoreaceae</taxon>
        <taxon>Dioscorea</taxon>
    </lineage>
</organism>
<accession>A0ACB7VPX9</accession>
<gene>
    <name evidence="1" type="ORF">IHE45_07G021800</name>
</gene>
<comment type="caution">
    <text evidence="1">The sequence shown here is derived from an EMBL/GenBank/DDBJ whole genome shotgun (WGS) entry which is preliminary data.</text>
</comment>
<reference evidence="2" key="1">
    <citation type="journal article" date="2022" name="Nat. Commun.">
        <title>Chromosome evolution and the genetic basis of agronomically important traits in greater yam.</title>
        <authorList>
            <person name="Bredeson J.V."/>
            <person name="Lyons J.B."/>
            <person name="Oniyinde I.O."/>
            <person name="Okereke N.R."/>
            <person name="Kolade O."/>
            <person name="Nnabue I."/>
            <person name="Nwadili C.O."/>
            <person name="Hribova E."/>
            <person name="Parker M."/>
            <person name="Nwogha J."/>
            <person name="Shu S."/>
            <person name="Carlson J."/>
            <person name="Kariba R."/>
            <person name="Muthemba S."/>
            <person name="Knop K."/>
            <person name="Barton G.J."/>
            <person name="Sherwood A.V."/>
            <person name="Lopez-Montes A."/>
            <person name="Asiedu R."/>
            <person name="Jamnadass R."/>
            <person name="Muchugi A."/>
            <person name="Goodstein D."/>
            <person name="Egesi C.N."/>
            <person name="Featherston J."/>
            <person name="Asfaw A."/>
            <person name="Simpson G.G."/>
            <person name="Dolezel J."/>
            <person name="Hendre P.S."/>
            <person name="Van Deynze A."/>
            <person name="Kumar P.L."/>
            <person name="Obidiegwu J.E."/>
            <person name="Bhattacharjee R."/>
            <person name="Rokhsar D.S."/>
        </authorList>
    </citation>
    <scope>NUCLEOTIDE SEQUENCE [LARGE SCALE GENOMIC DNA]</scope>
    <source>
        <strain evidence="2">cv. TDa95/00328</strain>
    </source>
</reference>
<evidence type="ECO:0000313" key="1">
    <source>
        <dbReference type="EMBL" id="KAH7676517.1"/>
    </source>
</evidence>
<sequence length="659" mass="72852">MEGLRLLRVVPSAVAPPAKNSQHVAGAPAHVCKGLGLRAAGASAVETVQATEPVVGRRDENRALNILKVMPLWPERREEEKEEEKEKEEEEEMGDLCVGCVVEDEDGSCDVDEKKEKVKRLEFGRDSFSKLLTRVSQKEAQVFEKMSYLGSLAYDIAKIKSKNLLSCRGLRFITSSLDKKAKSLNAEKEKNSAQDVEPDVDNNRFKEDEEHKGNDYEIRSGDLYQVAASAASSLLEQIKGFIPVGIPKNGNDSPEASASLEVASFVATASSVTAMVAGKEEMRQAVAENLNKPQSSPCEWFVCDDDASDTRYFVIQGSESLSSWVTNLLFEPIQFEGLDVRVHRGIYEAAKGIYEQMLPEVRAHLKSHGKSATFRFTGHSLGGSLSLLINLMLLIRGEVPASSLLPVITFGAPCIMCGGDYLLRKLGLPQTHVQAITMHRDIVPRAFSCHYPDHVAQFLKAVNANFRDHPCLDNQKLLYAPMGKLLILQPEHDFSPHHHLLPEGSGLYLLGHAFSDNDDSERLLRAAQLAFLNSPHPLEILIDLGAYGPQGTVFRDHDVVSYLECMNSLTRKEQPRNVWWPLVVFPSRQPDVIPGRVAAKSNNLNQQHHFNFFGVLFGGHIALKCFGGLVASQSLHLFGLLLLPAKRLLAVLSVTNHLV</sequence>
<protein>
    <submittedName>
        <fullName evidence="1">Alpha/beta-Hydrolases protein</fullName>
    </submittedName>
</protein>
<dbReference type="Proteomes" id="UP000827976">
    <property type="component" value="Chromosome 7"/>
</dbReference>